<dbReference type="EMBL" id="BOMQ01000008">
    <property type="protein sequence ID" value="GIE46917.1"/>
    <property type="molecule type" value="Genomic_DNA"/>
</dbReference>
<proteinExistence type="predicted"/>
<dbReference type="GO" id="GO:0000272">
    <property type="term" value="P:polysaccharide catabolic process"/>
    <property type="evidence" value="ECO:0007669"/>
    <property type="project" value="UniProtKB-KW"/>
</dbReference>
<name>A0A919JDH1_9ACTN</name>
<evidence type="ECO:0000313" key="7">
    <source>
        <dbReference type="EMBL" id="GIE46917.1"/>
    </source>
</evidence>
<keyword evidence="3" id="KW-0624">Polysaccharide degradation</keyword>
<accession>A0A919JDH1</accession>
<keyword evidence="3" id="KW-0119">Carbohydrate metabolism</keyword>
<dbReference type="PROSITE" id="PS50853">
    <property type="entry name" value="FN3"/>
    <property type="match status" value="1"/>
</dbReference>
<evidence type="ECO:0000256" key="2">
    <source>
        <dbReference type="ARBA" id="ARBA00023295"/>
    </source>
</evidence>
<keyword evidence="1" id="KW-0677">Repeat</keyword>
<dbReference type="InterPro" id="IPR036116">
    <property type="entry name" value="FN3_sf"/>
</dbReference>
<dbReference type="Proteomes" id="UP000647172">
    <property type="component" value="Unassembled WGS sequence"/>
</dbReference>
<dbReference type="InterPro" id="IPR013783">
    <property type="entry name" value="Ig-like_fold"/>
</dbReference>
<keyword evidence="4" id="KW-0472">Membrane</keyword>
<dbReference type="RefSeq" id="WP_203763858.1">
    <property type="nucleotide sequence ID" value="NZ_BAAAYJ010000088.1"/>
</dbReference>
<evidence type="ECO:0000256" key="5">
    <source>
        <dbReference type="SAM" id="SignalP"/>
    </source>
</evidence>
<dbReference type="PANTHER" id="PTHR46708:SF2">
    <property type="entry name" value="FIBRONECTIN TYPE-III DOMAIN-CONTAINING PROTEIN"/>
    <property type="match status" value="1"/>
</dbReference>
<comment type="caution">
    <text evidence="7">The sequence shown here is derived from an EMBL/GenBank/DDBJ whole genome shotgun (WGS) entry which is preliminary data.</text>
</comment>
<feature type="domain" description="Fibronectin type-III" evidence="6">
    <location>
        <begin position="158"/>
        <end position="248"/>
    </location>
</feature>
<dbReference type="PANTHER" id="PTHR46708">
    <property type="entry name" value="TENASCIN"/>
    <property type="match status" value="1"/>
</dbReference>
<dbReference type="Pfam" id="PF00041">
    <property type="entry name" value="fn3"/>
    <property type="match status" value="1"/>
</dbReference>
<dbReference type="SMART" id="SM00060">
    <property type="entry name" value="FN3"/>
    <property type="match status" value="2"/>
</dbReference>
<dbReference type="Gene3D" id="2.60.40.10">
    <property type="entry name" value="Immunoglobulins"/>
    <property type="match status" value="1"/>
</dbReference>
<keyword evidence="5" id="KW-0732">Signal</keyword>
<feature type="transmembrane region" description="Helical" evidence="4">
    <location>
        <begin position="506"/>
        <end position="528"/>
    </location>
</feature>
<evidence type="ECO:0000256" key="3">
    <source>
        <dbReference type="ARBA" id="ARBA00023326"/>
    </source>
</evidence>
<sequence length="791" mass="84337">MRHRFASRTLLPTALAVLLMVPGSLVHTPAAHAADDTPAPARPCADLTVPEENHASIRLRVDRPAVDEKLAVDEHGTISVNGILHKQATMVDVSDEVVTATNFTIGPPPDGVAAWASSWSTSLRPPHLGVNELCARAERDPHRSARIRRSFTVVDLIPPSNVPGLTVGTVTANSAKVSWNAATDNYGLAGYEVTVDGGTPHRTVVGTRSYSITGLAPSSRHSVSVVAVDLAGNRSVTPATTSFTTLAAPQPPDPATGLTIVPEEGLAYVSWRPDPAGEVRYVAYLDGKRFEEFLPDRYCVTAAGSPASPCTAQDVIKLPVGELDEATPYQIQIAALRADGTQSRMLSGTFTTPPASPIVPIETTQLIASEASRCAGLGGDFYASPSVRATVPVPAGSTQLFTGCYKVANTSCVDAFLPPSGNKVMKCVDDITTLLYAVAPPGRGPVISGMDGVPASLGTLVPSPEKLAEPITWCINDETCVMIIETAVETAEVAEIASAALAGTSILVVVAAGIGIGLVMGVLLSLIFQTPIGFTSFFEFPIDPDTDFDTFDKWGEDEGEWYNSAQAYAEVVKTTKQLTESESLPFAWDDAKSQLLKRQIDSACSAQHGTLASAGCDENTIVYVPGGTNRRYEPMLETGRHIVTALGDGGFPVPERAPWFYPARSKGGAAADRAGYDHTWYNTVEKFKPNECDLNNNLTTCDEFPFFSTNQAVDLSGTRASLKLVPREEQDPQMWDIGGFYGKCRVKDDDKFIVLPVKPWVEAKGPSFAFKIEAGGTSLCMAPKRPEPKPN</sequence>
<evidence type="ECO:0000256" key="4">
    <source>
        <dbReference type="SAM" id="Phobius"/>
    </source>
</evidence>
<evidence type="ECO:0000313" key="8">
    <source>
        <dbReference type="Proteomes" id="UP000647172"/>
    </source>
</evidence>
<dbReference type="InterPro" id="IPR029476">
    <property type="entry name" value="DNase_NucA_NucB"/>
</dbReference>
<dbReference type="CDD" id="cd00063">
    <property type="entry name" value="FN3"/>
    <property type="match status" value="1"/>
</dbReference>
<dbReference type="GO" id="GO:0016798">
    <property type="term" value="F:hydrolase activity, acting on glycosyl bonds"/>
    <property type="evidence" value="ECO:0007669"/>
    <property type="project" value="UniProtKB-KW"/>
</dbReference>
<dbReference type="InterPro" id="IPR050991">
    <property type="entry name" value="ECM_Regulatory_Proteins"/>
</dbReference>
<dbReference type="AlphaFoldDB" id="A0A919JDH1"/>
<keyword evidence="4" id="KW-1133">Transmembrane helix</keyword>
<protein>
    <recommendedName>
        <fullName evidence="6">Fibronectin type-III domain-containing protein</fullName>
    </recommendedName>
</protein>
<evidence type="ECO:0000259" key="6">
    <source>
        <dbReference type="PROSITE" id="PS50853"/>
    </source>
</evidence>
<evidence type="ECO:0000256" key="1">
    <source>
        <dbReference type="ARBA" id="ARBA00022737"/>
    </source>
</evidence>
<feature type="chain" id="PRO_5037410183" description="Fibronectin type-III domain-containing protein" evidence="5">
    <location>
        <begin position="34"/>
        <end position="791"/>
    </location>
</feature>
<dbReference type="Pfam" id="PF14040">
    <property type="entry name" value="DNase_NucA_NucB"/>
    <property type="match status" value="1"/>
</dbReference>
<keyword evidence="8" id="KW-1185">Reference proteome</keyword>
<keyword evidence="2" id="KW-0326">Glycosidase</keyword>
<gene>
    <name evidence="7" type="ORF">Ani05nite_04510</name>
</gene>
<keyword evidence="2" id="KW-0378">Hydrolase</keyword>
<dbReference type="SUPFAM" id="SSF49265">
    <property type="entry name" value="Fibronectin type III"/>
    <property type="match status" value="1"/>
</dbReference>
<keyword evidence="4" id="KW-0812">Transmembrane</keyword>
<reference evidence="7" key="1">
    <citation type="submission" date="2021-01" db="EMBL/GenBank/DDBJ databases">
        <title>Whole genome shotgun sequence of Actinoplanes nipponensis NBRC 14063.</title>
        <authorList>
            <person name="Komaki H."/>
            <person name="Tamura T."/>
        </authorList>
    </citation>
    <scope>NUCLEOTIDE SEQUENCE</scope>
    <source>
        <strain evidence="7">NBRC 14063</strain>
    </source>
</reference>
<dbReference type="InterPro" id="IPR003961">
    <property type="entry name" value="FN3_dom"/>
</dbReference>
<feature type="signal peptide" evidence="5">
    <location>
        <begin position="1"/>
        <end position="33"/>
    </location>
</feature>
<organism evidence="7 8">
    <name type="scientific">Actinoplanes nipponensis</name>
    <dbReference type="NCBI Taxonomy" id="135950"/>
    <lineage>
        <taxon>Bacteria</taxon>
        <taxon>Bacillati</taxon>
        <taxon>Actinomycetota</taxon>
        <taxon>Actinomycetes</taxon>
        <taxon>Micromonosporales</taxon>
        <taxon>Micromonosporaceae</taxon>
        <taxon>Actinoplanes</taxon>
    </lineage>
</organism>